<dbReference type="GO" id="GO:0043565">
    <property type="term" value="F:sequence-specific DNA binding"/>
    <property type="evidence" value="ECO:0007669"/>
    <property type="project" value="InterPro"/>
</dbReference>
<sequence length="292" mass="33196">MKWVLDSRIAHYRPGLKVDADSLSSKDTVVIDDMLEINHNLVFANPLAKDSMLRFQVADGNIYDLPVLKQSVLIASLKILKLDVVGPWDIEILPIQKVATLLSFMDYHFGSADYFFKKESVNEDSLTLFDNNFLNISLTEGCHKRFMNVLTSAVLNRREQNLESIAPFIRKLESYWLAYFLLSQAMSGRSEDNNLNVYNVCKAYGVSESQFRKLCHHVFSRGPKKQLCMWRAAHSALQLIENDKPIAVVADMNGYASSSHFASELKSLFGITPREFKKIEGFLDEEARSGKN</sequence>
<name>A0A831EQ17_ERWAM</name>
<dbReference type="PROSITE" id="PS01124">
    <property type="entry name" value="HTH_ARAC_FAMILY_2"/>
    <property type="match status" value="1"/>
</dbReference>
<gene>
    <name evidence="5" type="primary">invf1</name>
    <name evidence="5" type="ORF">BN437_0798</name>
</gene>
<dbReference type="SMART" id="SM00342">
    <property type="entry name" value="HTH_ARAC"/>
    <property type="match status" value="1"/>
</dbReference>
<dbReference type="EMBL" id="CAPB01000007">
    <property type="protein sequence ID" value="CCO92758.1"/>
    <property type="molecule type" value="Genomic_DNA"/>
</dbReference>
<proteinExistence type="predicted"/>
<dbReference type="Pfam" id="PF12833">
    <property type="entry name" value="HTH_18"/>
    <property type="match status" value="1"/>
</dbReference>
<evidence type="ECO:0000313" key="5">
    <source>
        <dbReference type="EMBL" id="CCO92758.1"/>
    </source>
</evidence>
<protein>
    <submittedName>
        <fullName evidence="5">Type III secretion system transcriptional regulator invF</fullName>
    </submittedName>
</protein>
<evidence type="ECO:0000256" key="3">
    <source>
        <dbReference type="ARBA" id="ARBA00023163"/>
    </source>
</evidence>
<dbReference type="GO" id="GO:0003700">
    <property type="term" value="F:DNA-binding transcription factor activity"/>
    <property type="evidence" value="ECO:0007669"/>
    <property type="project" value="InterPro"/>
</dbReference>
<reference evidence="5 6" key="1">
    <citation type="submission" date="2012-11" db="EMBL/GenBank/DDBJ databases">
        <authorList>
            <person name="Linke B."/>
        </authorList>
    </citation>
    <scope>NUCLEOTIDE SEQUENCE [LARGE SCALE GENOMIC DNA]</scope>
    <source>
        <strain evidence="6">CFBP 1232</strain>
    </source>
</reference>
<dbReference type="InterPro" id="IPR009057">
    <property type="entry name" value="Homeodomain-like_sf"/>
</dbReference>
<dbReference type="RefSeq" id="WP_004155861.1">
    <property type="nucleotide sequence ID" value="NZ_BAYW01000013.1"/>
</dbReference>
<dbReference type="AlphaFoldDB" id="A0A831EQ17"/>
<evidence type="ECO:0000259" key="4">
    <source>
        <dbReference type="PROSITE" id="PS01124"/>
    </source>
</evidence>
<accession>A0A831EQ17</accession>
<evidence type="ECO:0000256" key="1">
    <source>
        <dbReference type="ARBA" id="ARBA00023015"/>
    </source>
</evidence>
<reference evidence="5 6" key="2">
    <citation type="submission" date="2013-04" db="EMBL/GenBank/DDBJ databases">
        <title>Comparative genomics of 12 strains of Erwinia amylovora identifies a pan-genome with a large conserved core and provides insights into host specificity.</title>
        <authorList>
            <person name="Mann R.A."/>
            <person name="Smits T.H.M."/>
            <person name="Buehlmann A."/>
            <person name="Blom J."/>
            <person name="Goesmann A."/>
            <person name="Frey J.E."/>
            <person name="Plummer K.M."/>
            <person name="Beer S.V."/>
            <person name="Luck J."/>
            <person name="Duffy B."/>
            <person name="Rodoni B."/>
        </authorList>
    </citation>
    <scope>NUCLEOTIDE SEQUENCE [LARGE SCALE GENOMIC DNA]</scope>
    <source>
        <strain evidence="6">CFBP 1232</strain>
    </source>
</reference>
<dbReference type="Gene3D" id="1.10.10.60">
    <property type="entry name" value="Homeodomain-like"/>
    <property type="match status" value="1"/>
</dbReference>
<evidence type="ECO:0000313" key="6">
    <source>
        <dbReference type="Proteomes" id="UP000013111"/>
    </source>
</evidence>
<feature type="domain" description="HTH araC/xylS-type" evidence="4">
    <location>
        <begin position="180"/>
        <end position="279"/>
    </location>
</feature>
<dbReference type="PANTHER" id="PTHR43280:SF11">
    <property type="entry name" value="RCS-SPECIFIC HTH-TYPE TRANSCRIPTIONAL ACTIVATOR RCLR"/>
    <property type="match status" value="1"/>
</dbReference>
<keyword evidence="2" id="KW-0238">DNA-binding</keyword>
<evidence type="ECO:0000256" key="2">
    <source>
        <dbReference type="ARBA" id="ARBA00023125"/>
    </source>
</evidence>
<dbReference type="SUPFAM" id="SSF46689">
    <property type="entry name" value="Homeodomain-like"/>
    <property type="match status" value="1"/>
</dbReference>
<dbReference type="GeneID" id="97605100"/>
<comment type="caution">
    <text evidence="5">The sequence shown here is derived from an EMBL/GenBank/DDBJ whole genome shotgun (WGS) entry which is preliminary data.</text>
</comment>
<dbReference type="Proteomes" id="UP000013111">
    <property type="component" value="Unassembled WGS sequence"/>
</dbReference>
<dbReference type="PANTHER" id="PTHR43280">
    <property type="entry name" value="ARAC-FAMILY TRANSCRIPTIONAL REGULATOR"/>
    <property type="match status" value="1"/>
</dbReference>
<keyword evidence="1" id="KW-0805">Transcription regulation</keyword>
<keyword evidence="3" id="KW-0804">Transcription</keyword>
<dbReference type="InterPro" id="IPR018060">
    <property type="entry name" value="HTH_AraC"/>
</dbReference>
<organism evidence="5 6">
    <name type="scientific">Erwinia amylovora NBRC 12687 = CFBP 1232</name>
    <dbReference type="NCBI Taxonomy" id="1219359"/>
    <lineage>
        <taxon>Bacteria</taxon>
        <taxon>Pseudomonadati</taxon>
        <taxon>Pseudomonadota</taxon>
        <taxon>Gammaproteobacteria</taxon>
        <taxon>Enterobacterales</taxon>
        <taxon>Erwiniaceae</taxon>
        <taxon>Erwinia</taxon>
    </lineage>
</organism>